<protein>
    <submittedName>
        <fullName evidence="1">Uncharacterized protein</fullName>
    </submittedName>
</protein>
<dbReference type="Proteomes" id="UP000076643">
    <property type="component" value="Unassembled WGS sequence"/>
</dbReference>
<dbReference type="AlphaFoldDB" id="A0A166VU35"/>
<reference evidence="1 2" key="1">
    <citation type="submission" date="2013-07" db="EMBL/GenBank/DDBJ databases">
        <title>Comparative Genomic and Metabolomic Analysis of Twelve Strains of Pseudoalteromonas luteoviolacea.</title>
        <authorList>
            <person name="Vynne N.G."/>
            <person name="Mansson M."/>
            <person name="Gram L."/>
        </authorList>
    </citation>
    <scope>NUCLEOTIDE SEQUENCE [LARGE SCALE GENOMIC DNA]</scope>
    <source>
        <strain evidence="1 2">DSM 6061</strain>
    </source>
</reference>
<sequence>MDIPIEEELKSICIEIVDQNYSTHQWSEIESSDMFQSPSFVGGFDADELEFCFSYFDENRIEFWFQFTLEQAKSISKGESIKLSGMKPEQKHITNT</sequence>
<dbReference type="EMBL" id="AUYB01000121">
    <property type="protein sequence ID" value="KZN33789.1"/>
    <property type="molecule type" value="Genomic_DNA"/>
</dbReference>
<keyword evidence="2" id="KW-1185">Reference proteome</keyword>
<evidence type="ECO:0000313" key="2">
    <source>
        <dbReference type="Proteomes" id="UP000076643"/>
    </source>
</evidence>
<dbReference type="PATRIC" id="fig|1365250.3.peg.3634"/>
<accession>A0A166VU35</accession>
<gene>
    <name evidence="1" type="ORF">N475_19660</name>
</gene>
<proteinExistence type="predicted"/>
<name>A0A166VU35_9GAMM</name>
<comment type="caution">
    <text evidence="1">The sequence shown here is derived from an EMBL/GenBank/DDBJ whole genome shotgun (WGS) entry which is preliminary data.</text>
</comment>
<organism evidence="1 2">
    <name type="scientific">Pseudoalteromonas luteoviolacea DSM 6061</name>
    <dbReference type="NCBI Taxonomy" id="1365250"/>
    <lineage>
        <taxon>Bacteria</taxon>
        <taxon>Pseudomonadati</taxon>
        <taxon>Pseudomonadota</taxon>
        <taxon>Gammaproteobacteria</taxon>
        <taxon>Alteromonadales</taxon>
        <taxon>Pseudoalteromonadaceae</taxon>
        <taxon>Pseudoalteromonas</taxon>
    </lineage>
</organism>
<evidence type="ECO:0000313" key="1">
    <source>
        <dbReference type="EMBL" id="KZN33789.1"/>
    </source>
</evidence>